<keyword evidence="4 7" id="KW-0378">Hydrolase</keyword>
<comment type="catalytic activity">
    <reaction evidence="7">
        <text>(S)-allantoin + H2O = allantoate + H(+)</text>
        <dbReference type="Rhea" id="RHEA:17029"/>
        <dbReference type="ChEBI" id="CHEBI:15377"/>
        <dbReference type="ChEBI" id="CHEBI:15378"/>
        <dbReference type="ChEBI" id="CHEBI:15678"/>
        <dbReference type="ChEBI" id="CHEBI:17536"/>
        <dbReference type="EC" id="3.5.2.5"/>
    </reaction>
</comment>
<dbReference type="KEGG" id="rah:Rahaq_0297"/>
<feature type="domain" description="Amidohydrolase-related" evidence="8">
    <location>
        <begin position="50"/>
        <end position="431"/>
    </location>
</feature>
<evidence type="ECO:0000259" key="8">
    <source>
        <dbReference type="Pfam" id="PF01979"/>
    </source>
</evidence>
<gene>
    <name evidence="7" type="primary">allB</name>
    <name evidence="9" type="ordered locus">Rahaq_0297</name>
</gene>
<evidence type="ECO:0000313" key="10">
    <source>
        <dbReference type="Proteomes" id="UP000007257"/>
    </source>
</evidence>
<dbReference type="InterPro" id="IPR032466">
    <property type="entry name" value="Metal_Hydrolase"/>
</dbReference>
<evidence type="ECO:0000256" key="7">
    <source>
        <dbReference type="HAMAP-Rule" id="MF_01645"/>
    </source>
</evidence>
<dbReference type="GO" id="GO:0000256">
    <property type="term" value="P:allantoin catabolic process"/>
    <property type="evidence" value="ECO:0007669"/>
    <property type="project" value="UniProtKB-UniRule"/>
</dbReference>
<dbReference type="InterPro" id="IPR017593">
    <property type="entry name" value="Allantoinase"/>
</dbReference>
<dbReference type="GO" id="GO:0050897">
    <property type="term" value="F:cobalt ion binding"/>
    <property type="evidence" value="ECO:0007669"/>
    <property type="project" value="InterPro"/>
</dbReference>
<comment type="subunit">
    <text evidence="1 7">Homotetramer.</text>
</comment>
<accession>A0A0H3F569</accession>
<feature type="binding site" description="via carbamate group" evidence="7">
    <location>
        <position position="146"/>
    </location>
    <ligand>
        <name>Zn(2+)</name>
        <dbReference type="ChEBI" id="CHEBI:29105"/>
        <label>1</label>
    </ligand>
</feature>
<evidence type="ECO:0000256" key="1">
    <source>
        <dbReference type="ARBA" id="ARBA00011881"/>
    </source>
</evidence>
<sequence length="453" mass="49829">MSYDLIIKKGTVVLESEAVITDIAVKNGKIVAIGDDLTGAEKILSAEGLIVAPGMVDAHTHISEPGRSHWEGYATGTRAAAKGGITTMIEMPLNQLPATVDRASLHMKFDAAEGKLTIDAAQFGGLVSYNLDRLHELDEEGVVAYKCFVATCGDRSVSNDFRDVNDWEYFKGLQILAKRDQLVAVHAENALICDELGREAKDAGRVTAHDYVASRPVFTEVEAIRRVLYLAKVADCRLHVCHISSPEGLAEVLRARHEGQRVTCESCPHYFVLDTAQFEEIGSLAKCSPPIRDKKNQDGMWEHLLKGDFDCLVSDHSPCPPDMKAGNVMQAWGGIAGLQNCVDVMFDEAVQKRGMSLPMFSKLMSSNAADIFGLKHKGRISIGKDADFVFIKPNSSYVLKASDLEYRHKVSPYVGRTINAQVVKTILRGETIYDIKDGFQDKCIGKFVLKHQQ</sequence>
<comment type="pathway">
    <text evidence="7">Nitrogen metabolism; (S)-allantoin degradation; allantoate from (S)-allantoin: step 1/1.</text>
</comment>
<dbReference type="HOGENOM" id="CLU_015572_4_2_6"/>
<dbReference type="InterPro" id="IPR050138">
    <property type="entry name" value="DHOase/Allantoinase_Hydrolase"/>
</dbReference>
<feature type="binding site" evidence="7">
    <location>
        <position position="186"/>
    </location>
    <ligand>
        <name>Zn(2+)</name>
        <dbReference type="ChEBI" id="CHEBI:29105"/>
        <label>2</label>
    </ligand>
</feature>
<evidence type="ECO:0000256" key="6">
    <source>
        <dbReference type="ARBA" id="ARBA00058805"/>
    </source>
</evidence>
<dbReference type="SUPFAM" id="SSF51556">
    <property type="entry name" value="Metallo-dependent hydrolases"/>
    <property type="match status" value="1"/>
</dbReference>
<protein>
    <recommendedName>
        <fullName evidence="7">Allantoinase</fullName>
        <ecNumber evidence="7">3.5.2.5</ecNumber>
    </recommendedName>
    <alternativeName>
        <fullName evidence="7">Allantoin-utilizing enzyme</fullName>
    </alternativeName>
</protein>
<feature type="binding site" evidence="7">
    <location>
        <position position="59"/>
    </location>
    <ligand>
        <name>Zn(2+)</name>
        <dbReference type="ChEBI" id="CHEBI:29105"/>
        <label>1</label>
    </ligand>
</feature>
<reference evidence="10" key="1">
    <citation type="submission" date="2011-01" db="EMBL/GenBank/DDBJ databases">
        <title>Complete sequence of chromosome of Rahnella sp. Y9602.</title>
        <authorList>
            <consortium name="US DOE Joint Genome Institute"/>
            <person name="Lucas S."/>
            <person name="Copeland A."/>
            <person name="Lapidus A."/>
            <person name="Cheng J.-F."/>
            <person name="Goodwin L."/>
            <person name="Pitluck S."/>
            <person name="Lu M."/>
            <person name="Detter J.C."/>
            <person name="Han C."/>
            <person name="Tapia R."/>
            <person name="Land M."/>
            <person name="Hauser L."/>
            <person name="Kyrpides N."/>
            <person name="Ivanova N."/>
            <person name="Ovchinnikova G."/>
            <person name="Pagani I."/>
            <person name="Sobecky P.A."/>
            <person name="Martinez R.J."/>
            <person name="Woyke T."/>
        </authorList>
    </citation>
    <scope>NUCLEOTIDE SEQUENCE [LARGE SCALE GENOMIC DNA]</scope>
    <source>
        <strain evidence="10">Y9602</strain>
    </source>
</reference>
<evidence type="ECO:0000256" key="2">
    <source>
        <dbReference type="ARBA" id="ARBA00022631"/>
    </source>
</evidence>
<evidence type="ECO:0000256" key="5">
    <source>
        <dbReference type="ARBA" id="ARBA00022833"/>
    </source>
</evidence>
<feature type="modified residue" description="N6-carboxylysine" evidence="7">
    <location>
        <position position="146"/>
    </location>
</feature>
<reference evidence="9 10" key="2">
    <citation type="journal article" date="2012" name="J. Bacteriol.">
        <title>Complete Genome Sequence of Rahnella sp. Strain Y9602, a Gammaproteobacterium Isolate from Metal- and Radionuclide-Contaminated Soil.</title>
        <authorList>
            <person name="Martinez R.J."/>
            <person name="Bruce D."/>
            <person name="Detter C."/>
            <person name="Goodwin L.A."/>
            <person name="Han J."/>
            <person name="Han C.S."/>
            <person name="Held B."/>
            <person name="Land M.L."/>
            <person name="Mikhailova N."/>
            <person name="Nolan M."/>
            <person name="Pennacchio L."/>
            <person name="Pitluck S."/>
            <person name="Tapia R."/>
            <person name="Woyke T."/>
            <person name="Sobecky P.A."/>
        </authorList>
    </citation>
    <scope>NUCLEOTIDE SEQUENCE [LARGE SCALE GENOMIC DNA]</scope>
    <source>
        <strain evidence="9 10">Y9602</strain>
    </source>
</reference>
<dbReference type="InterPro" id="IPR006680">
    <property type="entry name" value="Amidohydro-rel"/>
</dbReference>
<comment type="similarity">
    <text evidence="7">Belongs to the metallo-dependent hydrolases superfamily. Allantoinase family.</text>
</comment>
<feature type="binding site" evidence="7">
    <location>
        <position position="315"/>
    </location>
    <ligand>
        <name>Zn(2+)</name>
        <dbReference type="ChEBI" id="CHEBI:29105"/>
        <label>1</label>
    </ligand>
</feature>
<dbReference type="GO" id="GO:0006145">
    <property type="term" value="P:purine nucleobase catabolic process"/>
    <property type="evidence" value="ECO:0007669"/>
    <property type="project" value="TreeGrafter"/>
</dbReference>
<dbReference type="Pfam" id="PF01979">
    <property type="entry name" value="Amidohydro_1"/>
    <property type="match status" value="1"/>
</dbReference>
<organism evidence="9 10">
    <name type="scientific">Rahnella sp. (strain Y9602)</name>
    <dbReference type="NCBI Taxonomy" id="2703885"/>
    <lineage>
        <taxon>Bacteria</taxon>
        <taxon>Pseudomonadati</taxon>
        <taxon>Pseudomonadota</taxon>
        <taxon>Gammaproteobacteria</taxon>
        <taxon>Enterobacterales</taxon>
        <taxon>Yersiniaceae</taxon>
        <taxon>Rahnella</taxon>
    </lineage>
</organism>
<dbReference type="PANTHER" id="PTHR43668:SF4">
    <property type="entry name" value="ALLANTOINASE"/>
    <property type="match status" value="1"/>
</dbReference>
<dbReference type="HAMAP" id="MF_01645">
    <property type="entry name" value="Hydantoinase"/>
    <property type="match status" value="1"/>
</dbReference>
<evidence type="ECO:0000256" key="3">
    <source>
        <dbReference type="ARBA" id="ARBA00022723"/>
    </source>
</evidence>
<comment type="function">
    <text evidence="6 7">Catalyzes the conversion of allantoin (5-ureidohydantoin) to allantoic acid by hydrolytic cleavage of the five-member hydantoin ring.</text>
</comment>
<dbReference type="AlphaFoldDB" id="A0A0H3F569"/>
<dbReference type="FunFam" id="3.20.20.140:FF:000013">
    <property type="entry name" value="Allantoinase"/>
    <property type="match status" value="1"/>
</dbReference>
<dbReference type="GO" id="GO:0004038">
    <property type="term" value="F:allantoinase activity"/>
    <property type="evidence" value="ECO:0007669"/>
    <property type="project" value="UniProtKB-UniRule"/>
</dbReference>
<dbReference type="CDD" id="cd01315">
    <property type="entry name" value="L-HYD_ALN"/>
    <property type="match status" value="1"/>
</dbReference>
<dbReference type="GO" id="GO:0008270">
    <property type="term" value="F:zinc ion binding"/>
    <property type="evidence" value="ECO:0007669"/>
    <property type="project" value="InterPro"/>
</dbReference>
<evidence type="ECO:0000256" key="4">
    <source>
        <dbReference type="ARBA" id="ARBA00022801"/>
    </source>
</evidence>
<dbReference type="NCBIfam" id="TIGR03178">
    <property type="entry name" value="allantoinase"/>
    <property type="match status" value="1"/>
</dbReference>
<dbReference type="GO" id="GO:0005737">
    <property type="term" value="C:cytoplasm"/>
    <property type="evidence" value="ECO:0007669"/>
    <property type="project" value="TreeGrafter"/>
</dbReference>
<dbReference type="Gene3D" id="2.30.40.10">
    <property type="entry name" value="Urease, subunit C, domain 1"/>
    <property type="match status" value="1"/>
</dbReference>
<dbReference type="Gene3D" id="3.20.20.140">
    <property type="entry name" value="Metal-dependent hydrolases"/>
    <property type="match status" value="1"/>
</dbReference>
<keyword evidence="3 7" id="KW-0479">Metal-binding</keyword>
<dbReference type="NCBIfam" id="NF005960">
    <property type="entry name" value="PRK08044.1"/>
    <property type="match status" value="1"/>
</dbReference>
<dbReference type="eggNOG" id="COG0044">
    <property type="taxonomic scope" value="Bacteria"/>
</dbReference>
<keyword evidence="5 7" id="KW-0862">Zinc</keyword>
<feature type="binding site" evidence="7">
    <location>
        <position position="242"/>
    </location>
    <ligand>
        <name>Zn(2+)</name>
        <dbReference type="ChEBI" id="CHEBI:29105"/>
        <label>2</label>
    </ligand>
</feature>
<dbReference type="UniPathway" id="UPA00395">
    <property type="reaction ID" value="UER00653"/>
</dbReference>
<feature type="binding site" description="via carbamate group" evidence="7">
    <location>
        <position position="146"/>
    </location>
    <ligand>
        <name>Zn(2+)</name>
        <dbReference type="ChEBI" id="CHEBI:29105"/>
        <label>2</label>
    </ligand>
</feature>
<dbReference type="EMBL" id="CP002505">
    <property type="protein sequence ID" value="ADW71927.1"/>
    <property type="molecule type" value="Genomic_DNA"/>
</dbReference>
<feature type="binding site" evidence="7">
    <location>
        <position position="61"/>
    </location>
    <ligand>
        <name>Zn(2+)</name>
        <dbReference type="ChEBI" id="CHEBI:29105"/>
        <label>1</label>
    </ligand>
</feature>
<dbReference type="SUPFAM" id="SSF51338">
    <property type="entry name" value="Composite domain of metallo-dependent hydrolases"/>
    <property type="match status" value="1"/>
</dbReference>
<name>A0A0H3F569_RAHSY</name>
<dbReference type="EC" id="3.5.2.5" evidence="7"/>
<proteinExistence type="inferred from homology"/>
<dbReference type="InterPro" id="IPR047604">
    <property type="entry name" value="Allantoinase_bact"/>
</dbReference>
<keyword evidence="2 7" id="KW-0659">Purine metabolism</keyword>
<dbReference type="OrthoDB" id="5687299at2"/>
<evidence type="ECO:0000313" key="9">
    <source>
        <dbReference type="EMBL" id="ADW71927.1"/>
    </source>
</evidence>
<comment type="PTM">
    <text evidence="7">Carboxylation allows a single lysine to coordinate two zinc ions.</text>
</comment>
<dbReference type="Proteomes" id="UP000007257">
    <property type="component" value="Chromosome"/>
</dbReference>
<dbReference type="InterPro" id="IPR011059">
    <property type="entry name" value="Metal-dep_hydrolase_composite"/>
</dbReference>
<comment type="cofactor">
    <cofactor evidence="7">
        <name>Zn(2+)</name>
        <dbReference type="ChEBI" id="CHEBI:29105"/>
    </cofactor>
    <text evidence="7">Binds 2 Zn(2+) ions per subunit.</text>
</comment>
<dbReference type="PANTHER" id="PTHR43668">
    <property type="entry name" value="ALLANTOINASE"/>
    <property type="match status" value="1"/>
</dbReference>
<dbReference type="RefSeq" id="WP_013573644.1">
    <property type="nucleotide sequence ID" value="NC_015061.1"/>
</dbReference>